<feature type="repeat" description="WD" evidence="3">
    <location>
        <begin position="537"/>
        <end position="578"/>
    </location>
</feature>
<evidence type="ECO:0008006" key="7">
    <source>
        <dbReference type="Google" id="ProtNLM"/>
    </source>
</evidence>
<name>A0ABQ8EYR9_9FUNG</name>
<feature type="repeat" description="WD" evidence="3">
    <location>
        <begin position="495"/>
        <end position="536"/>
    </location>
</feature>
<dbReference type="Proteomes" id="UP001648503">
    <property type="component" value="Unassembled WGS sequence"/>
</dbReference>
<protein>
    <recommendedName>
        <fullName evidence="7">Anaphase-promoting complex subunit 4 WD40 domain-containing protein</fullName>
    </recommendedName>
</protein>
<dbReference type="InterPro" id="IPR036322">
    <property type="entry name" value="WD40_repeat_dom_sf"/>
</dbReference>
<accession>A0ABQ8EYR9</accession>
<comment type="caution">
    <text evidence="5">The sequence shown here is derived from an EMBL/GenBank/DDBJ whole genome shotgun (WGS) entry which is preliminary data.</text>
</comment>
<evidence type="ECO:0000256" key="1">
    <source>
        <dbReference type="ARBA" id="ARBA00022574"/>
    </source>
</evidence>
<dbReference type="PROSITE" id="PS50294">
    <property type="entry name" value="WD_REPEATS_REGION"/>
    <property type="match status" value="5"/>
</dbReference>
<feature type="region of interest" description="Disordered" evidence="4">
    <location>
        <begin position="279"/>
        <end position="339"/>
    </location>
</feature>
<dbReference type="PROSITE" id="PS50082">
    <property type="entry name" value="WD_REPEATS_2"/>
    <property type="match status" value="5"/>
</dbReference>
<dbReference type="PANTHER" id="PTHR14604">
    <property type="entry name" value="WD40 REPEAT PF20"/>
    <property type="match status" value="1"/>
</dbReference>
<dbReference type="InterPro" id="IPR001680">
    <property type="entry name" value="WD40_rpt"/>
</dbReference>
<dbReference type="PANTHER" id="PTHR14604:SF3">
    <property type="entry name" value="SPERM-ASSOCIATED ANTIGEN 16 PROTEIN"/>
    <property type="match status" value="1"/>
</dbReference>
<evidence type="ECO:0000313" key="5">
    <source>
        <dbReference type="EMBL" id="KAH6587612.1"/>
    </source>
</evidence>
<evidence type="ECO:0000313" key="6">
    <source>
        <dbReference type="Proteomes" id="UP001648503"/>
    </source>
</evidence>
<feature type="repeat" description="WD" evidence="3">
    <location>
        <begin position="453"/>
        <end position="494"/>
    </location>
</feature>
<dbReference type="InterPro" id="IPR015943">
    <property type="entry name" value="WD40/YVTN_repeat-like_dom_sf"/>
</dbReference>
<sequence>MMSLAALPPLPLKTPISKPSGAFSSNTPSIEIGGSHLVFDEGNEPRTYYLQVADHASVEDSDNELEYEKIPVEQFDDYSDSEVDETLDQAVRNIHEKGLFGSKLSPVAKMEELIPTLTKHPEVIDDYIRNYLSAKGLVKSLDAFQNEWYEFQQKERLSPEDVIMVPDVYHHNQELADSLQKLRIDVDMYKDIASKARSTYDKLRKERDFHRMHHKRVVQEKNKLILDIKRLKKHYESYEPTLKQLQHKYEVAMKEKTLTKLERDRLVSKVATMKSNVEGIEKNPKNPTGGGLKTIRNSLDQNSSPSVGVVGSARSTPAPTDVHQQTHIGGKKKTNPKDATLFSEDRVNPFLSMEMKIPNYDKFKQIHQVKGHSIAISSLKFHPKKPILATVSDDRSWKMWEFPSGELIMSGEGHKDWISDCDFHPRGTQLATASGDGTVKLWDFSKGVATLTMSDHTQAVWSCAFHDQGDFLASSSMDHTTKLWDIHTGKCRQTFRGHADSVNQVGWRPFSNTLFTCSGDKTISLWDARTSLCTQTLFGHMNTINSAGFSIKGNAFSSCDADGVVKFWDLRSTSEISSVNLGPHAANKISFDPSGSILAVASNSGVVRIIHMDDPSRSLDIKAYTGAVQSVVFDRTAEYMVTADSAGSYSIFQ</sequence>
<dbReference type="EMBL" id="JAFCIX010000555">
    <property type="protein sequence ID" value="KAH6587612.1"/>
    <property type="molecule type" value="Genomic_DNA"/>
</dbReference>
<feature type="compositionally biased region" description="Polar residues" evidence="4">
    <location>
        <begin position="313"/>
        <end position="327"/>
    </location>
</feature>
<dbReference type="PROSITE" id="PS00678">
    <property type="entry name" value="WD_REPEATS_1"/>
    <property type="match status" value="4"/>
</dbReference>
<evidence type="ECO:0000256" key="3">
    <source>
        <dbReference type="PROSITE-ProRule" id="PRU00221"/>
    </source>
</evidence>
<dbReference type="SMART" id="SM00320">
    <property type="entry name" value="WD40"/>
    <property type="match status" value="7"/>
</dbReference>
<evidence type="ECO:0000256" key="4">
    <source>
        <dbReference type="SAM" id="MobiDB-lite"/>
    </source>
</evidence>
<dbReference type="InterPro" id="IPR020472">
    <property type="entry name" value="WD40_PAC1"/>
</dbReference>
<dbReference type="PRINTS" id="PR00320">
    <property type="entry name" value="GPROTEINBRPT"/>
</dbReference>
<dbReference type="InterPro" id="IPR019775">
    <property type="entry name" value="WD40_repeat_CS"/>
</dbReference>
<reference evidence="5 6" key="1">
    <citation type="submission" date="2021-02" db="EMBL/GenBank/DDBJ databases">
        <title>Variation within the Batrachochytrium salamandrivorans European outbreak.</title>
        <authorList>
            <person name="Kelly M."/>
            <person name="Pasmans F."/>
            <person name="Shea T.P."/>
            <person name="Munoz J.F."/>
            <person name="Carranza S."/>
            <person name="Cuomo C.A."/>
            <person name="Martel A."/>
        </authorList>
    </citation>
    <scope>NUCLEOTIDE SEQUENCE [LARGE SCALE GENOMIC DNA]</scope>
    <source>
        <strain evidence="5 6">AMFP18/2</strain>
    </source>
</reference>
<keyword evidence="1 3" id="KW-0853">WD repeat</keyword>
<dbReference type="CDD" id="cd00200">
    <property type="entry name" value="WD40"/>
    <property type="match status" value="1"/>
</dbReference>
<keyword evidence="2" id="KW-0677">Repeat</keyword>
<keyword evidence="6" id="KW-1185">Reference proteome</keyword>
<dbReference type="Gene3D" id="2.130.10.10">
    <property type="entry name" value="YVTN repeat-like/Quinoprotein amine dehydrogenase"/>
    <property type="match status" value="2"/>
</dbReference>
<gene>
    <name evidence="5" type="ORF">BASA50_011216</name>
</gene>
<evidence type="ECO:0000256" key="2">
    <source>
        <dbReference type="ARBA" id="ARBA00022737"/>
    </source>
</evidence>
<feature type="compositionally biased region" description="Polar residues" evidence="4">
    <location>
        <begin position="295"/>
        <end position="306"/>
    </location>
</feature>
<feature type="repeat" description="WD" evidence="3">
    <location>
        <begin position="369"/>
        <end position="410"/>
    </location>
</feature>
<proteinExistence type="predicted"/>
<feature type="repeat" description="WD" evidence="3">
    <location>
        <begin position="411"/>
        <end position="452"/>
    </location>
</feature>
<dbReference type="Pfam" id="PF00400">
    <property type="entry name" value="WD40"/>
    <property type="match status" value="5"/>
</dbReference>
<dbReference type="SUPFAM" id="SSF50978">
    <property type="entry name" value="WD40 repeat-like"/>
    <property type="match status" value="1"/>
</dbReference>
<organism evidence="5 6">
    <name type="scientific">Batrachochytrium salamandrivorans</name>
    <dbReference type="NCBI Taxonomy" id="1357716"/>
    <lineage>
        <taxon>Eukaryota</taxon>
        <taxon>Fungi</taxon>
        <taxon>Fungi incertae sedis</taxon>
        <taxon>Chytridiomycota</taxon>
        <taxon>Chytridiomycota incertae sedis</taxon>
        <taxon>Chytridiomycetes</taxon>
        <taxon>Rhizophydiales</taxon>
        <taxon>Rhizophydiales incertae sedis</taxon>
        <taxon>Batrachochytrium</taxon>
    </lineage>
</organism>
<dbReference type="InterPro" id="IPR050995">
    <property type="entry name" value="WD-F-box_domain-protein"/>
</dbReference>